<evidence type="ECO:0000313" key="3">
    <source>
        <dbReference type="Proteomes" id="UP000824219"/>
    </source>
</evidence>
<sequence>MEDQQQALVIEAKDRLGPASGQSPEALPSSRSSGIEDLTLSRVGSRPSSHFLGICSGLVLSPGLARLLLSALVQPRVCHAQAPTELIENGGAVESFPLATPLMTGRETATHVQPLPLEACGDSGLSSTAACHHTVVPRSPSGPEKQLAEHCTVALPKVMEIIIYTSQMTGTRHDDGELFTYPLALIQDLCRGCAS</sequence>
<proteinExistence type="predicted"/>
<accession>A0A9D3NUH8</accession>
<name>A0A9D3NUH8_9TELE</name>
<reference evidence="2 3" key="1">
    <citation type="submission" date="2021-06" db="EMBL/GenBank/DDBJ databases">
        <title>Chromosome-level genome assembly of the red-tail catfish (Hemibagrus wyckioides).</title>
        <authorList>
            <person name="Shao F."/>
        </authorList>
    </citation>
    <scope>NUCLEOTIDE SEQUENCE [LARGE SCALE GENOMIC DNA]</scope>
    <source>
        <strain evidence="2">EC202008001</strain>
        <tissue evidence="2">Blood</tissue>
    </source>
</reference>
<dbReference type="Proteomes" id="UP000824219">
    <property type="component" value="Linkage Group LG09"/>
</dbReference>
<gene>
    <name evidence="2" type="ORF">KOW79_008443</name>
</gene>
<organism evidence="2 3">
    <name type="scientific">Hemibagrus wyckioides</name>
    <dbReference type="NCBI Taxonomy" id="337641"/>
    <lineage>
        <taxon>Eukaryota</taxon>
        <taxon>Metazoa</taxon>
        <taxon>Chordata</taxon>
        <taxon>Craniata</taxon>
        <taxon>Vertebrata</taxon>
        <taxon>Euteleostomi</taxon>
        <taxon>Actinopterygii</taxon>
        <taxon>Neopterygii</taxon>
        <taxon>Teleostei</taxon>
        <taxon>Ostariophysi</taxon>
        <taxon>Siluriformes</taxon>
        <taxon>Bagridae</taxon>
        <taxon>Hemibagrus</taxon>
    </lineage>
</organism>
<dbReference type="AlphaFoldDB" id="A0A9D3NUH8"/>
<comment type="caution">
    <text evidence="2">The sequence shown here is derived from an EMBL/GenBank/DDBJ whole genome shotgun (WGS) entry which is preliminary data.</text>
</comment>
<keyword evidence="3" id="KW-1185">Reference proteome</keyword>
<dbReference type="EMBL" id="JAHKSW010000009">
    <property type="protein sequence ID" value="KAG7328499.1"/>
    <property type="molecule type" value="Genomic_DNA"/>
</dbReference>
<evidence type="ECO:0000256" key="1">
    <source>
        <dbReference type="SAM" id="MobiDB-lite"/>
    </source>
</evidence>
<evidence type="ECO:0000313" key="2">
    <source>
        <dbReference type="EMBL" id="KAG7328499.1"/>
    </source>
</evidence>
<dbReference type="OrthoDB" id="10284845at2759"/>
<feature type="region of interest" description="Disordered" evidence="1">
    <location>
        <begin position="1"/>
        <end position="33"/>
    </location>
</feature>
<protein>
    <submittedName>
        <fullName evidence="2">Uncharacterized protein</fullName>
    </submittedName>
</protein>